<name>A0A1B3BAH6_9GAMM</name>
<evidence type="ECO:0000313" key="12">
    <source>
        <dbReference type="EMBL" id="AOE49800.1"/>
    </source>
</evidence>
<feature type="transmembrane region" description="Helical" evidence="9">
    <location>
        <begin position="20"/>
        <end position="39"/>
    </location>
</feature>
<dbReference type="STRING" id="1144748.KS2013_1080"/>
<dbReference type="AlphaFoldDB" id="A0A1B3BAH6"/>
<keyword evidence="6" id="KW-0864">Zinc transport</keyword>
<evidence type="ECO:0000256" key="4">
    <source>
        <dbReference type="ARBA" id="ARBA00022496"/>
    </source>
</evidence>
<feature type="domain" description="Cation efflux protein transmembrane" evidence="10">
    <location>
        <begin position="16"/>
        <end position="205"/>
    </location>
</feature>
<feature type="transmembrane region" description="Helical" evidence="9">
    <location>
        <begin position="83"/>
        <end position="104"/>
    </location>
</feature>
<dbReference type="InterPro" id="IPR058533">
    <property type="entry name" value="Cation_efflux_TM"/>
</dbReference>
<feature type="transmembrane region" description="Helical" evidence="9">
    <location>
        <begin position="116"/>
        <end position="134"/>
    </location>
</feature>
<evidence type="ECO:0000256" key="1">
    <source>
        <dbReference type="ARBA" id="ARBA00004141"/>
    </source>
</evidence>
<keyword evidence="6" id="KW-0406">Ion transport</keyword>
<evidence type="ECO:0000256" key="8">
    <source>
        <dbReference type="ARBA" id="ARBA00023136"/>
    </source>
</evidence>
<keyword evidence="3" id="KW-0813">Transport</keyword>
<dbReference type="GO" id="GO:0006882">
    <property type="term" value="P:intracellular zinc ion homeostasis"/>
    <property type="evidence" value="ECO:0007669"/>
    <property type="project" value="TreeGrafter"/>
</dbReference>
<dbReference type="GO" id="GO:0015341">
    <property type="term" value="F:zinc efflux antiporter activity"/>
    <property type="evidence" value="ECO:0007669"/>
    <property type="project" value="TreeGrafter"/>
</dbReference>
<evidence type="ECO:0000259" key="10">
    <source>
        <dbReference type="Pfam" id="PF01545"/>
    </source>
</evidence>
<keyword evidence="7 9" id="KW-1133">Transmembrane helix</keyword>
<feature type="domain" description="Cation efflux protein cytoplasmic" evidence="11">
    <location>
        <begin position="217"/>
        <end position="285"/>
    </location>
</feature>
<evidence type="ECO:0000256" key="7">
    <source>
        <dbReference type="ARBA" id="ARBA00022989"/>
    </source>
</evidence>
<reference evidence="13" key="1">
    <citation type="submission" date="2015-08" db="EMBL/GenBank/DDBJ databases">
        <authorList>
            <person name="Kim K.M."/>
        </authorList>
    </citation>
    <scope>NUCLEOTIDE SEQUENCE [LARGE SCALE GENOMIC DNA]</scope>
    <source>
        <strain evidence="13">KCTC 23892</strain>
    </source>
</reference>
<keyword evidence="4" id="KW-0408">Iron</keyword>
<keyword evidence="8 9" id="KW-0472">Membrane</keyword>
<dbReference type="PANTHER" id="PTHR43840">
    <property type="entry name" value="MITOCHONDRIAL METAL TRANSPORTER 1-RELATED"/>
    <property type="match status" value="1"/>
</dbReference>
<evidence type="ECO:0000256" key="3">
    <source>
        <dbReference type="ARBA" id="ARBA00022448"/>
    </source>
</evidence>
<protein>
    <submittedName>
        <fullName evidence="12">Cation transporter, cation diffusion facilitator (CDF) family protein</fullName>
    </submittedName>
</protein>
<feature type="transmembrane region" description="Helical" evidence="9">
    <location>
        <begin position="180"/>
        <end position="198"/>
    </location>
</feature>
<evidence type="ECO:0000313" key="13">
    <source>
        <dbReference type="Proteomes" id="UP000094147"/>
    </source>
</evidence>
<keyword evidence="6" id="KW-0862">Zinc</keyword>
<evidence type="ECO:0000256" key="2">
    <source>
        <dbReference type="ARBA" id="ARBA00010212"/>
    </source>
</evidence>
<dbReference type="SUPFAM" id="SSF161111">
    <property type="entry name" value="Cation efflux protein transmembrane domain-like"/>
    <property type="match status" value="1"/>
</dbReference>
<dbReference type="Gene3D" id="3.30.70.1350">
    <property type="entry name" value="Cation efflux protein, cytoplasmic domain"/>
    <property type="match status" value="1"/>
</dbReference>
<dbReference type="PATRIC" id="fig|1144748.3.peg.1092"/>
<dbReference type="Proteomes" id="UP000094147">
    <property type="component" value="Chromosome"/>
</dbReference>
<gene>
    <name evidence="12" type="ORF">KS2013_1080</name>
</gene>
<dbReference type="KEGG" id="ksd:KS2013_1080"/>
<dbReference type="GO" id="GO:0015093">
    <property type="term" value="F:ferrous iron transmembrane transporter activity"/>
    <property type="evidence" value="ECO:0007669"/>
    <property type="project" value="TreeGrafter"/>
</dbReference>
<accession>A0A1B3BAH6</accession>
<organism evidence="12 13">
    <name type="scientific">Kangiella sediminilitoris</name>
    <dbReference type="NCBI Taxonomy" id="1144748"/>
    <lineage>
        <taxon>Bacteria</taxon>
        <taxon>Pseudomonadati</taxon>
        <taxon>Pseudomonadota</taxon>
        <taxon>Gammaproteobacteria</taxon>
        <taxon>Kangiellales</taxon>
        <taxon>Kangiellaceae</taxon>
        <taxon>Kangiella</taxon>
    </lineage>
</organism>
<comment type="similarity">
    <text evidence="2">Belongs to the cation diffusion facilitator (CDF) transporter (TC 2.A.4) family. FieF subfamily.</text>
</comment>
<dbReference type="InterPro" id="IPR027470">
    <property type="entry name" value="Cation_efflux_CTD"/>
</dbReference>
<proteinExistence type="inferred from homology"/>
<dbReference type="GO" id="GO:0005886">
    <property type="term" value="C:plasma membrane"/>
    <property type="evidence" value="ECO:0007669"/>
    <property type="project" value="TreeGrafter"/>
</dbReference>
<dbReference type="GO" id="GO:0015086">
    <property type="term" value="F:cadmium ion transmembrane transporter activity"/>
    <property type="evidence" value="ECO:0007669"/>
    <property type="project" value="TreeGrafter"/>
</dbReference>
<evidence type="ECO:0000256" key="6">
    <source>
        <dbReference type="ARBA" id="ARBA00022906"/>
    </source>
</evidence>
<dbReference type="Gene3D" id="1.20.1510.10">
    <property type="entry name" value="Cation efflux protein transmembrane domain"/>
    <property type="match status" value="1"/>
</dbReference>
<dbReference type="InterPro" id="IPR050291">
    <property type="entry name" value="CDF_Transporter"/>
</dbReference>
<dbReference type="SUPFAM" id="SSF160240">
    <property type="entry name" value="Cation efflux protein cytoplasmic domain-like"/>
    <property type="match status" value="1"/>
</dbReference>
<keyword evidence="5 9" id="KW-0812">Transmembrane</keyword>
<feature type="transmembrane region" description="Helical" evidence="9">
    <location>
        <begin position="146"/>
        <end position="168"/>
    </location>
</feature>
<dbReference type="PANTHER" id="PTHR43840:SF15">
    <property type="entry name" value="MITOCHONDRIAL METAL TRANSPORTER 1-RELATED"/>
    <property type="match status" value="1"/>
</dbReference>
<dbReference type="NCBIfam" id="TIGR01297">
    <property type="entry name" value="CDF"/>
    <property type="match status" value="1"/>
</dbReference>
<dbReference type="RefSeq" id="WP_068990859.1">
    <property type="nucleotide sequence ID" value="NZ_CP012418.1"/>
</dbReference>
<keyword evidence="13" id="KW-1185">Reference proteome</keyword>
<dbReference type="InterPro" id="IPR002524">
    <property type="entry name" value="Cation_efflux"/>
</dbReference>
<keyword evidence="4" id="KW-0410">Iron transport</keyword>
<dbReference type="InterPro" id="IPR027469">
    <property type="entry name" value="Cation_efflux_TMD_sf"/>
</dbReference>
<comment type="subcellular location">
    <subcellularLocation>
        <location evidence="1">Membrane</location>
        <topology evidence="1">Multi-pass membrane protein</topology>
    </subcellularLocation>
</comment>
<dbReference type="InterPro" id="IPR036837">
    <property type="entry name" value="Cation_efflux_CTD_sf"/>
</dbReference>
<sequence>MDKKSQRDKAVERVIIIEGLANLVVLIAKFFVGIMTGSLAIIGDAIHSLTDVINNIVAWMVMRVSSAPPDREHPYGHRKFETLAVFFLASLLIVLAFELAMHAVNKESTVIVSSGWGLAIMLGILVVNIALATWERKKAKELNSDILLADASHTFADVMTTIAIIVGWQLSAMGYYWLDRVAALAVSGFIFYLAYTLFKRALPVLTDKYALDPETLSSAVIEVNGVLKVSKVRSRWIGDEKLVDLVIAVAPQLSTEESHQITNNIETMLADKFDVSDISIHVEPYRPM</sequence>
<dbReference type="Pfam" id="PF16916">
    <property type="entry name" value="ZT_dimer"/>
    <property type="match status" value="1"/>
</dbReference>
<evidence type="ECO:0000256" key="9">
    <source>
        <dbReference type="SAM" id="Phobius"/>
    </source>
</evidence>
<dbReference type="EMBL" id="CP012418">
    <property type="protein sequence ID" value="AOE49800.1"/>
    <property type="molecule type" value="Genomic_DNA"/>
</dbReference>
<dbReference type="OrthoDB" id="9806522at2"/>
<evidence type="ECO:0000256" key="5">
    <source>
        <dbReference type="ARBA" id="ARBA00022692"/>
    </source>
</evidence>
<evidence type="ECO:0000259" key="11">
    <source>
        <dbReference type="Pfam" id="PF16916"/>
    </source>
</evidence>
<dbReference type="Pfam" id="PF01545">
    <property type="entry name" value="Cation_efflux"/>
    <property type="match status" value="1"/>
</dbReference>